<dbReference type="STRING" id="23.BEL05_06705"/>
<keyword evidence="4" id="KW-1185">Reference proteome</keyword>
<proteinExistence type="predicted"/>
<organism evidence="2 3">
    <name type="scientific">Shewanella colwelliana</name>
    <name type="common">Alteromonas colwelliana</name>
    <dbReference type="NCBI Taxonomy" id="23"/>
    <lineage>
        <taxon>Bacteria</taxon>
        <taxon>Pseudomonadati</taxon>
        <taxon>Pseudomonadota</taxon>
        <taxon>Gammaproteobacteria</taxon>
        <taxon>Alteromonadales</taxon>
        <taxon>Shewanellaceae</taxon>
        <taxon>Shewanella</taxon>
    </lineage>
</organism>
<reference evidence="1 4" key="2">
    <citation type="submission" date="2021-05" db="EMBL/GenBank/DDBJ databases">
        <title>Molecular characterization for Shewanella algae harboring chromosomal blaOXA-55-like strains isolated from clinical and environment sample.</title>
        <authorList>
            <person name="Ohama Y."/>
            <person name="Aoki K."/>
            <person name="Harada S."/>
            <person name="Moriya K."/>
            <person name="Ishii Y."/>
            <person name="Tateda K."/>
        </authorList>
    </citation>
    <scope>NUCLEOTIDE SEQUENCE [LARGE SCALE GENOMIC DNA]</scope>
    <source>
        <strain evidence="1 4">MBTL60-118</strain>
    </source>
</reference>
<evidence type="ECO:0000313" key="4">
    <source>
        <dbReference type="Proteomes" id="UP000773469"/>
    </source>
</evidence>
<evidence type="ECO:0000313" key="3">
    <source>
        <dbReference type="Proteomes" id="UP000095230"/>
    </source>
</evidence>
<evidence type="ECO:0000313" key="1">
    <source>
        <dbReference type="EMBL" id="GIU44268.1"/>
    </source>
</evidence>
<dbReference type="EMBL" id="MCBT01000044">
    <property type="protein sequence ID" value="OEG73079.1"/>
    <property type="molecule type" value="Genomic_DNA"/>
</dbReference>
<sequence>MNRKVLWGINLLVLMLLAVSITVSYRYLNPPETLMLSCSSELFDTSDVAEGAGKHYLLVDIMAKKQQAQINYRYFNLDGTLAGTIRMHGKLVDFDKQANRYNFSVDTKEESDDNQNEQLPRHMQYLSYISSFNLDSQGMHNLSIEPLDLDQHRDYAVVLFQPSNTVCGCRLVH</sequence>
<dbReference type="Proteomes" id="UP000095230">
    <property type="component" value="Unassembled WGS sequence"/>
</dbReference>
<dbReference type="EMBL" id="BPEU01000025">
    <property type="protein sequence ID" value="GIU44268.1"/>
    <property type="molecule type" value="Genomic_DNA"/>
</dbReference>
<evidence type="ECO:0000313" key="2">
    <source>
        <dbReference type="EMBL" id="OEG73079.1"/>
    </source>
</evidence>
<dbReference type="OrthoDB" id="6398666at2"/>
<name>A0A1E5IR94_SHECO</name>
<gene>
    <name evidence="2" type="ORF">BEL05_06705</name>
    <name evidence="1" type="ORF">TUM3794_31880</name>
</gene>
<dbReference type="RefSeq" id="WP_028763176.1">
    <property type="nucleotide sequence ID" value="NZ_BPEU01000025.1"/>
</dbReference>
<dbReference type="Proteomes" id="UP000773469">
    <property type="component" value="Unassembled WGS sequence"/>
</dbReference>
<comment type="caution">
    <text evidence="2">The sequence shown here is derived from an EMBL/GenBank/DDBJ whole genome shotgun (WGS) entry which is preliminary data.</text>
</comment>
<dbReference type="AlphaFoldDB" id="A0A1E5IR94"/>
<accession>A0A1E5IR94</accession>
<reference evidence="2 3" key="1">
    <citation type="submission" date="2016-07" db="EMBL/GenBank/DDBJ databases">
        <title>Whole-genome of two Shewanella species isolated from a digestive organ of sea cucumber Apostichopus japonicus Selenka 1867.</title>
        <authorList>
            <person name="Hong H.-H."/>
            <person name="Choi H."/>
            <person name="Cheon S."/>
            <person name="Oh J.-S."/>
            <person name="Lee H.-G."/>
            <person name="Park C."/>
        </authorList>
    </citation>
    <scope>NUCLEOTIDE SEQUENCE [LARGE SCALE GENOMIC DNA]</scope>
    <source>
        <strain evidence="2 3">CSB03KR</strain>
    </source>
</reference>
<protein>
    <submittedName>
        <fullName evidence="2">Uncharacterized protein</fullName>
    </submittedName>
</protein>